<dbReference type="PANTHER" id="PTHR43098:SF5">
    <property type="entry name" value="DUAL-FUNCTIONAL MONOOXYGENASE_METHYLTRANSFERASE PSOF"/>
    <property type="match status" value="1"/>
</dbReference>
<dbReference type="InterPro" id="IPR020946">
    <property type="entry name" value="Flavin_mOase-like"/>
</dbReference>
<evidence type="ECO:0000256" key="1">
    <source>
        <dbReference type="ARBA" id="ARBA00022630"/>
    </source>
</evidence>
<dbReference type="InterPro" id="IPR036188">
    <property type="entry name" value="FAD/NAD-bd_sf"/>
</dbReference>
<reference evidence="5 6" key="1">
    <citation type="submission" date="2024-02" db="EMBL/GenBank/DDBJ databases">
        <title>First draft genome assembly of two strains of Seiridium cardinale.</title>
        <authorList>
            <person name="Emiliani G."/>
            <person name="Scali E."/>
        </authorList>
    </citation>
    <scope>NUCLEOTIDE SEQUENCE [LARGE SCALE GENOMIC DNA]</scope>
    <source>
        <strain evidence="5 6">BM-138-000479</strain>
    </source>
</reference>
<dbReference type="SUPFAM" id="SSF51905">
    <property type="entry name" value="FAD/NAD(P)-binding domain"/>
    <property type="match status" value="2"/>
</dbReference>
<keyword evidence="1" id="KW-0285">Flavoprotein</keyword>
<accession>A0ABR2Y464</accession>
<dbReference type="GO" id="GO:0004497">
    <property type="term" value="F:monooxygenase activity"/>
    <property type="evidence" value="ECO:0007669"/>
    <property type="project" value="UniProtKB-KW"/>
</dbReference>
<protein>
    <submittedName>
        <fullName evidence="5">Cyclohexanone monooxygenase</fullName>
    </submittedName>
</protein>
<keyword evidence="3" id="KW-0521">NADP</keyword>
<keyword evidence="2" id="KW-0274">FAD</keyword>
<dbReference type="EMBL" id="JARVKM010000005">
    <property type="protein sequence ID" value="KAK9780831.1"/>
    <property type="molecule type" value="Genomic_DNA"/>
</dbReference>
<dbReference type="Proteomes" id="UP001465668">
    <property type="component" value="Unassembled WGS sequence"/>
</dbReference>
<dbReference type="PANTHER" id="PTHR43098">
    <property type="entry name" value="L-ORNITHINE N(5)-MONOOXYGENASE-RELATED"/>
    <property type="match status" value="1"/>
</dbReference>
<sequence length="539" mass="60483">MTTTELDALVVGAGFGGIYQLHRLVKEGLRCKTVEVAGGVGGTWYWNKYPGCMSDSWSVIYRYSWDKDDLQNYPWPNNYVTRDEIIGYLNHVVDKHELRKYMQFNTALTSAEWKNDRWTVTCSSGDVYSVKYLFTALGLLSHPKYPDIPGISNTKFLGKLMHGSSWDPSIDLKGKRVGVIGCGSTGIQITTAIADDVKELHCFIRHPQYTTPSGLRSVPPDERRRINETYEKIWDENFNSALAFAFTEANRETSSVSEEEREQILEDLWQQGNGFNFLFGGFGDTMSNEEANEEVCKFIRRKIAQTVKDPAKAAVLTPHDLFVRRPPCDNGYYDKFNREHVFAIDVKTHPIVAVEEKGLRTADGKIHELDVIVFATGFDAVDGSYQAISGGIKGRDGALLSERWRSGPTTYLGLMVPEFPNLFLVNGPQGVFANQPTGIEAQVNFVMEILTEMEARDADVVEATAEAGAQWVELCNSVATHTLFNRVRSWVTGANVAGKEHQTRFYFGGVKSYLAILDEIRANRYKTLGFAHSEPQAQL</sequence>
<keyword evidence="6" id="KW-1185">Reference proteome</keyword>
<name>A0ABR2Y464_9PEZI</name>
<comment type="caution">
    <text evidence="5">The sequence shown here is derived from an EMBL/GenBank/DDBJ whole genome shotgun (WGS) entry which is preliminary data.</text>
</comment>
<dbReference type="Pfam" id="PF00743">
    <property type="entry name" value="FMO-like"/>
    <property type="match status" value="1"/>
</dbReference>
<evidence type="ECO:0000313" key="5">
    <source>
        <dbReference type="EMBL" id="KAK9780831.1"/>
    </source>
</evidence>
<organism evidence="5 6">
    <name type="scientific">Seiridium cardinale</name>
    <dbReference type="NCBI Taxonomy" id="138064"/>
    <lineage>
        <taxon>Eukaryota</taxon>
        <taxon>Fungi</taxon>
        <taxon>Dikarya</taxon>
        <taxon>Ascomycota</taxon>
        <taxon>Pezizomycotina</taxon>
        <taxon>Sordariomycetes</taxon>
        <taxon>Xylariomycetidae</taxon>
        <taxon>Amphisphaeriales</taxon>
        <taxon>Sporocadaceae</taxon>
        <taxon>Seiridium</taxon>
    </lineage>
</organism>
<keyword evidence="4" id="KW-0560">Oxidoreductase</keyword>
<evidence type="ECO:0000256" key="4">
    <source>
        <dbReference type="ARBA" id="ARBA00023002"/>
    </source>
</evidence>
<dbReference type="InterPro" id="IPR050775">
    <property type="entry name" value="FAD-binding_Monooxygenases"/>
</dbReference>
<keyword evidence="5" id="KW-0503">Monooxygenase</keyword>
<evidence type="ECO:0000313" key="6">
    <source>
        <dbReference type="Proteomes" id="UP001465668"/>
    </source>
</evidence>
<proteinExistence type="predicted"/>
<dbReference type="Gene3D" id="3.50.50.60">
    <property type="entry name" value="FAD/NAD(P)-binding domain"/>
    <property type="match status" value="2"/>
</dbReference>
<evidence type="ECO:0000256" key="2">
    <source>
        <dbReference type="ARBA" id="ARBA00022827"/>
    </source>
</evidence>
<evidence type="ECO:0000256" key="3">
    <source>
        <dbReference type="ARBA" id="ARBA00022857"/>
    </source>
</evidence>
<gene>
    <name evidence="5" type="ORF">SCAR479_02017</name>
</gene>